<organism evidence="3">
    <name type="scientific">Candidatus Enterococcus mansonii</name>
    <dbReference type="NCBI Taxonomy" id="1834181"/>
    <lineage>
        <taxon>Bacteria</taxon>
        <taxon>Bacillati</taxon>
        <taxon>Bacillota</taxon>
        <taxon>Bacilli</taxon>
        <taxon>Lactobacillales</taxon>
        <taxon>Enterococcaceae</taxon>
        <taxon>Enterococcus</taxon>
    </lineage>
</organism>
<evidence type="ECO:0000313" key="2">
    <source>
        <dbReference type="EMBL" id="MEI5994659.1"/>
    </source>
</evidence>
<reference evidence="2 4" key="2">
    <citation type="submission" date="2018-07" db="EMBL/GenBank/DDBJ databases">
        <title>The Genome Sequence of Enterococcus sp. DIV0659b.</title>
        <authorList>
            <consortium name="The Broad Institute Genomics Platform"/>
            <consortium name="The Broad Institute Genomic Center for Infectious Diseases"/>
            <person name="Earl A."/>
            <person name="Manson A."/>
            <person name="Schwartman J."/>
            <person name="Gilmore M."/>
            <person name="Abouelleil A."/>
            <person name="Cao P."/>
            <person name="Chapman S."/>
            <person name="Cusick C."/>
            <person name="Shea T."/>
            <person name="Young S."/>
            <person name="Neafsey D."/>
            <person name="Nusbaum C."/>
            <person name="Birren B."/>
        </authorList>
    </citation>
    <scope>NUCLEOTIDE SEQUENCE [LARGE SCALE GENOMIC DNA]</scope>
    <source>
        <strain evidence="2 4">4G2_DIV0659</strain>
    </source>
</reference>
<name>A0A242CGY3_9ENTE</name>
<evidence type="ECO:0000313" key="4">
    <source>
        <dbReference type="Proteomes" id="UP000195139"/>
    </source>
</evidence>
<gene>
    <name evidence="3" type="ORF">A5880_000150</name>
    <name evidence="2" type="ORF">A5880_002245</name>
</gene>
<evidence type="ECO:0000256" key="1">
    <source>
        <dbReference type="SAM" id="Phobius"/>
    </source>
</evidence>
<dbReference type="RefSeq" id="WP_086329126.1">
    <property type="nucleotide sequence ID" value="NZ_NGLE02000001.1"/>
</dbReference>
<keyword evidence="1" id="KW-0472">Membrane</keyword>
<feature type="transmembrane region" description="Helical" evidence="1">
    <location>
        <begin position="131"/>
        <end position="149"/>
    </location>
</feature>
<sequence length="163" mass="19295">MEKEKTLIINPIISISKEHYYFSDKSRSENKIFYFECLWFVLTFTSSMLKISAFDHNLSTNTLDTGYFLIVFSAPILIRHFIRFDFFNTLSKFRGVAFWMVTKIVLVFFIISVAFLLFLIMNFKNLDDSEFLYNCAIVFHFVVLTIGLYDKIGLRLKPKIEEE</sequence>
<accession>A0A242CGY3</accession>
<dbReference type="EMBL" id="NGLE02000001">
    <property type="protein sequence ID" value="MEI5994659.1"/>
    <property type="molecule type" value="Genomic_DNA"/>
</dbReference>
<keyword evidence="4" id="KW-1185">Reference proteome</keyword>
<feature type="transmembrane region" description="Helical" evidence="1">
    <location>
        <begin position="96"/>
        <end position="119"/>
    </location>
</feature>
<feature type="transmembrane region" description="Helical" evidence="1">
    <location>
        <begin position="66"/>
        <end position="84"/>
    </location>
</feature>
<proteinExistence type="predicted"/>
<reference evidence="3" key="1">
    <citation type="submission" date="2017-05" db="EMBL/GenBank/DDBJ databases">
        <title>The Genome Sequence of Enterococcus sp. 4G2_DIV0659.</title>
        <authorList>
            <consortium name="The Broad Institute Genomics Platform"/>
            <consortium name="The Broad Institute Genomic Center for Infectious Diseases"/>
            <person name="Earl A."/>
            <person name="Manson A."/>
            <person name="Schwartman J."/>
            <person name="Gilmore M."/>
            <person name="Abouelleil A."/>
            <person name="Cao P."/>
            <person name="Chapman S."/>
            <person name="Cusick C."/>
            <person name="Shea T."/>
            <person name="Young S."/>
            <person name="Neafsey D."/>
            <person name="Nusbaum C."/>
            <person name="Birren B."/>
        </authorList>
    </citation>
    <scope>NUCLEOTIDE SEQUENCE [LARGE SCALE GENOMIC DNA]</scope>
    <source>
        <strain evidence="3">4G2_DIV0659</strain>
    </source>
</reference>
<evidence type="ECO:0000313" key="3">
    <source>
        <dbReference type="EMBL" id="OTO09471.1"/>
    </source>
</evidence>
<keyword evidence="1" id="KW-1133">Transmembrane helix</keyword>
<dbReference type="AlphaFoldDB" id="A0A242CGY3"/>
<comment type="caution">
    <text evidence="3">The sequence shown here is derived from an EMBL/GenBank/DDBJ whole genome shotgun (WGS) entry which is preliminary data.</text>
</comment>
<feature type="transmembrane region" description="Helical" evidence="1">
    <location>
        <begin position="32"/>
        <end position="54"/>
    </location>
</feature>
<keyword evidence="1" id="KW-0812">Transmembrane</keyword>
<dbReference type="EMBL" id="NGLE01000001">
    <property type="protein sequence ID" value="OTO09471.1"/>
    <property type="molecule type" value="Genomic_DNA"/>
</dbReference>
<protein>
    <submittedName>
        <fullName evidence="3">Uncharacterized protein</fullName>
    </submittedName>
</protein>
<dbReference type="STRING" id="1834181.A5880_000150"/>
<dbReference type="Proteomes" id="UP000195139">
    <property type="component" value="Unassembled WGS sequence"/>
</dbReference>